<name>A0A938XW31_9BACL</name>
<evidence type="ECO:0000313" key="2">
    <source>
        <dbReference type="EMBL" id="MBM7588770.1"/>
    </source>
</evidence>
<dbReference type="RefSeq" id="WP_204516497.1">
    <property type="nucleotide sequence ID" value="NZ_BAABIN010000009.1"/>
</dbReference>
<keyword evidence="3" id="KW-1185">Reference proteome</keyword>
<accession>A0A938XW31</accession>
<protein>
    <recommendedName>
        <fullName evidence="4">DUF4399 domain-containing protein</fullName>
    </recommendedName>
</protein>
<gene>
    <name evidence="2" type="ORF">JOD01_000356</name>
</gene>
<dbReference type="EMBL" id="JAFBEB010000001">
    <property type="protein sequence ID" value="MBM7588770.1"/>
    <property type="molecule type" value="Genomic_DNA"/>
</dbReference>
<feature type="transmembrane region" description="Helical" evidence="1">
    <location>
        <begin position="12"/>
        <end position="30"/>
    </location>
</feature>
<evidence type="ECO:0000256" key="1">
    <source>
        <dbReference type="SAM" id="Phobius"/>
    </source>
</evidence>
<sequence length="153" mass="16966">MKVMIISLRSLIIGAIVVFFVLIAGIVFLLQDPLDVSSSYLPEAESVPASSDYVEPFSSEKPELALDVNVDGTTADVKLITQNFTFVDDEAESVEHGKGHAHVYLDGKLVAMTHNPEFVVKNLPEGEHELRVELTYGNHMPYKVERVQLINVK</sequence>
<comment type="caution">
    <text evidence="2">The sequence shown here is derived from an EMBL/GenBank/DDBJ whole genome shotgun (WGS) entry which is preliminary data.</text>
</comment>
<evidence type="ECO:0008006" key="4">
    <source>
        <dbReference type="Google" id="ProtNLM"/>
    </source>
</evidence>
<proteinExistence type="predicted"/>
<keyword evidence="1" id="KW-1133">Transmembrane helix</keyword>
<keyword evidence="1" id="KW-0472">Membrane</keyword>
<organism evidence="2 3">
    <name type="scientific">Brevibacillus fulvus</name>
    <dbReference type="NCBI Taxonomy" id="1125967"/>
    <lineage>
        <taxon>Bacteria</taxon>
        <taxon>Bacillati</taxon>
        <taxon>Bacillota</taxon>
        <taxon>Bacilli</taxon>
        <taxon>Bacillales</taxon>
        <taxon>Paenibacillaceae</taxon>
        <taxon>Brevibacillus</taxon>
    </lineage>
</organism>
<evidence type="ECO:0000313" key="3">
    <source>
        <dbReference type="Proteomes" id="UP000717624"/>
    </source>
</evidence>
<reference evidence="2" key="1">
    <citation type="submission" date="2021-01" db="EMBL/GenBank/DDBJ databases">
        <title>Genomic Encyclopedia of Type Strains, Phase IV (KMG-IV): sequencing the most valuable type-strain genomes for metagenomic binning, comparative biology and taxonomic classification.</title>
        <authorList>
            <person name="Goeker M."/>
        </authorList>
    </citation>
    <scope>NUCLEOTIDE SEQUENCE</scope>
    <source>
        <strain evidence="2">DSM 25523</strain>
    </source>
</reference>
<dbReference type="Proteomes" id="UP000717624">
    <property type="component" value="Unassembled WGS sequence"/>
</dbReference>
<dbReference type="AlphaFoldDB" id="A0A938XW31"/>
<keyword evidence="1" id="KW-0812">Transmembrane</keyword>